<dbReference type="RefSeq" id="WP_317775155.1">
    <property type="nucleotide sequence ID" value="NZ_JAWMAJ010000215.1"/>
</dbReference>
<dbReference type="Pfam" id="PF13646">
    <property type="entry name" value="HEAT_2"/>
    <property type="match status" value="2"/>
</dbReference>
<feature type="region of interest" description="Disordered" evidence="1">
    <location>
        <begin position="123"/>
        <end position="165"/>
    </location>
</feature>
<accession>A0ABU4FNZ1</accession>
<feature type="compositionally biased region" description="Basic residues" evidence="1">
    <location>
        <begin position="138"/>
        <end position="149"/>
    </location>
</feature>
<dbReference type="EMBL" id="JAWMAJ010000215">
    <property type="protein sequence ID" value="MDV7222249.1"/>
    <property type="molecule type" value="Genomic_DNA"/>
</dbReference>
<dbReference type="SUPFAM" id="SSF48371">
    <property type="entry name" value="ARM repeat"/>
    <property type="match status" value="1"/>
</dbReference>
<gene>
    <name evidence="2" type="ORF">R5A26_40585</name>
</gene>
<evidence type="ECO:0000313" key="2">
    <source>
        <dbReference type="EMBL" id="MDV7222249.1"/>
    </source>
</evidence>
<organism evidence="2 3">
    <name type="scientific">Streptomyces prunicolor</name>
    <dbReference type="NCBI Taxonomy" id="67348"/>
    <lineage>
        <taxon>Bacteria</taxon>
        <taxon>Bacillati</taxon>
        <taxon>Actinomycetota</taxon>
        <taxon>Actinomycetes</taxon>
        <taxon>Kitasatosporales</taxon>
        <taxon>Streptomycetaceae</taxon>
        <taxon>Streptomyces</taxon>
    </lineage>
</organism>
<protein>
    <submittedName>
        <fullName evidence="2">HEAT repeat domain-containing protein</fullName>
    </submittedName>
</protein>
<dbReference type="InterPro" id="IPR011989">
    <property type="entry name" value="ARM-like"/>
</dbReference>
<dbReference type="Proteomes" id="UP001187346">
    <property type="component" value="Unassembled WGS sequence"/>
</dbReference>
<sequence>MPAIREGLDHTHPLVREQCCRLLDELLVPDVVDDLTVRLDDPDARVRIAAVHALSCDRCTPDAAACFADRLTLLPRGIRLLERDPDPQVRARAVELVGLWVHSRPDAVAALIRAHADDPSPLVRKKAGWYTPGDPVHRRTAPRPARAARRGAEADRGPVAPPGDR</sequence>
<comment type="caution">
    <text evidence="2">The sequence shown here is derived from an EMBL/GenBank/DDBJ whole genome shotgun (WGS) entry which is preliminary data.</text>
</comment>
<evidence type="ECO:0000313" key="3">
    <source>
        <dbReference type="Proteomes" id="UP001187346"/>
    </source>
</evidence>
<evidence type="ECO:0000256" key="1">
    <source>
        <dbReference type="SAM" id="MobiDB-lite"/>
    </source>
</evidence>
<proteinExistence type="predicted"/>
<dbReference type="Gene3D" id="1.25.10.10">
    <property type="entry name" value="Leucine-rich Repeat Variant"/>
    <property type="match status" value="2"/>
</dbReference>
<name>A0ABU4FNZ1_9ACTN</name>
<reference evidence="2 3" key="1">
    <citation type="submission" date="2023-10" db="EMBL/GenBank/DDBJ databases">
        <title>Characterization of rhizosphere-enriched actinobacteria from wheat plants lab-grown on chernevaya soil.</title>
        <authorList>
            <person name="Tikhonova E.N."/>
            <person name="Konopkin A."/>
            <person name="Kravchenko I.K."/>
        </authorList>
    </citation>
    <scope>NUCLEOTIDE SEQUENCE [LARGE SCALE GENOMIC DNA]</scope>
    <source>
        <strain evidence="2 3">RR29</strain>
    </source>
</reference>
<keyword evidence="3" id="KW-1185">Reference proteome</keyword>
<dbReference type="InterPro" id="IPR016024">
    <property type="entry name" value="ARM-type_fold"/>
</dbReference>